<dbReference type="RefSeq" id="WP_150963389.1">
    <property type="nucleotide sequence ID" value="NZ_VZZJ01000007.1"/>
</dbReference>
<protein>
    <submittedName>
        <fullName evidence="3">Histidine kinase</fullName>
    </submittedName>
</protein>
<proteinExistence type="predicted"/>
<reference evidence="3 4" key="1">
    <citation type="submission" date="2019-09" db="EMBL/GenBank/DDBJ databases">
        <title>YIM 132548 draft genome.</title>
        <authorList>
            <person name="Jiang L."/>
        </authorList>
    </citation>
    <scope>NUCLEOTIDE SEQUENCE [LARGE SCALE GENOMIC DNA]</scope>
    <source>
        <strain evidence="3 4">YIM 132548</strain>
    </source>
</reference>
<keyword evidence="2" id="KW-1133">Transmembrane helix</keyword>
<keyword evidence="2" id="KW-0812">Transmembrane</keyword>
<gene>
    <name evidence="3" type="ORF">F6X51_10675</name>
</gene>
<evidence type="ECO:0000313" key="3">
    <source>
        <dbReference type="EMBL" id="KAB1073648.1"/>
    </source>
</evidence>
<sequence>MADYYPLLARALDALPDRSPAMRKAVYDRARSALIGQLRSLEPPLSQDDIDLESRALDTAIARLEVDYGGAPAPAAEPVTAQASVKPAEPARAPEPPRTPEPVASPEPEDGLFEPEPADPVEPEPRRPEPVAPAVSKPEPALPPAPPPNLGPSPAAIGLPEPEPQREPAIAIAPRKPKAPTFAGPEATVSGTAPADGAAPEAAAEDAGRVGDPANGRQRPRIDVVAPRGGRSRMLRNVFVGGVLAVVIGLIAVAAFLLRDKPTDLQTGGAETAGAPADGSDAKYSDRVGGEQAPTTPAAPNQGGASAPAPTSPPQLSQAELAVAQRAVLIEENTTAQNNQASTTAGRVVWRLDAISGEQGQPLETAIVANVEFPDAGLALTMTIQRNLDATLPASHTIKLAFTDTGPEGEKRAVQDVGLLQAKDDENGRGSPVSGLPVRVRENLFLIGLSSLRNDIDRNTDLLLHKNWFDLAVRYTTGQRAVLTFEKGNSGTQQMQRAFDQWK</sequence>
<feature type="compositionally biased region" description="Basic and acidic residues" evidence="1">
    <location>
        <begin position="280"/>
        <end position="289"/>
    </location>
</feature>
<feature type="compositionally biased region" description="Pro residues" evidence="1">
    <location>
        <begin position="93"/>
        <end position="105"/>
    </location>
</feature>
<keyword evidence="3" id="KW-0418">Kinase</keyword>
<organism evidence="3 4">
    <name type="scientific">Methylobacterium planeticum</name>
    <dbReference type="NCBI Taxonomy" id="2615211"/>
    <lineage>
        <taxon>Bacteria</taxon>
        <taxon>Pseudomonadati</taxon>
        <taxon>Pseudomonadota</taxon>
        <taxon>Alphaproteobacteria</taxon>
        <taxon>Hyphomicrobiales</taxon>
        <taxon>Methylobacteriaceae</taxon>
        <taxon>Methylobacterium</taxon>
    </lineage>
</organism>
<accession>A0A6N6MR80</accession>
<feature type="compositionally biased region" description="Low complexity" evidence="1">
    <location>
        <begin position="302"/>
        <end position="318"/>
    </location>
</feature>
<feature type="compositionally biased region" description="Low complexity" evidence="1">
    <location>
        <begin position="193"/>
        <end position="202"/>
    </location>
</feature>
<keyword evidence="3" id="KW-0808">Transferase</keyword>
<feature type="region of interest" description="Disordered" evidence="1">
    <location>
        <begin position="70"/>
        <end position="162"/>
    </location>
</feature>
<feature type="region of interest" description="Disordered" evidence="1">
    <location>
        <begin position="267"/>
        <end position="318"/>
    </location>
</feature>
<feature type="transmembrane region" description="Helical" evidence="2">
    <location>
        <begin position="238"/>
        <end position="258"/>
    </location>
</feature>
<feature type="compositionally biased region" description="Pro residues" evidence="1">
    <location>
        <begin position="140"/>
        <end position="151"/>
    </location>
</feature>
<name>A0A6N6MR80_9HYPH</name>
<evidence type="ECO:0000256" key="1">
    <source>
        <dbReference type="SAM" id="MobiDB-lite"/>
    </source>
</evidence>
<dbReference type="GO" id="GO:0016301">
    <property type="term" value="F:kinase activity"/>
    <property type="evidence" value="ECO:0007669"/>
    <property type="project" value="UniProtKB-KW"/>
</dbReference>
<dbReference type="AlphaFoldDB" id="A0A6N6MR80"/>
<feature type="compositionally biased region" description="Acidic residues" evidence="1">
    <location>
        <begin position="107"/>
        <end position="122"/>
    </location>
</feature>
<feature type="region of interest" description="Disordered" evidence="1">
    <location>
        <begin position="174"/>
        <end position="223"/>
    </location>
</feature>
<evidence type="ECO:0000313" key="4">
    <source>
        <dbReference type="Proteomes" id="UP000441523"/>
    </source>
</evidence>
<evidence type="ECO:0000256" key="2">
    <source>
        <dbReference type="SAM" id="Phobius"/>
    </source>
</evidence>
<dbReference type="EMBL" id="VZZJ01000007">
    <property type="protein sequence ID" value="KAB1073648.1"/>
    <property type="molecule type" value="Genomic_DNA"/>
</dbReference>
<comment type="caution">
    <text evidence="3">The sequence shown here is derived from an EMBL/GenBank/DDBJ whole genome shotgun (WGS) entry which is preliminary data.</text>
</comment>
<keyword evidence="2" id="KW-0472">Membrane</keyword>
<keyword evidence="4" id="KW-1185">Reference proteome</keyword>
<dbReference type="Proteomes" id="UP000441523">
    <property type="component" value="Unassembled WGS sequence"/>
</dbReference>